<keyword evidence="2" id="KW-1185">Reference proteome</keyword>
<evidence type="ECO:0000259" key="1">
    <source>
        <dbReference type="Pfam" id="PF21355"/>
    </source>
</evidence>
<evidence type="ECO:0000313" key="3">
    <source>
        <dbReference type="WBParaSite" id="nRc.2.0.1.t23433-RA"/>
    </source>
</evidence>
<feature type="domain" description="TRAF1-6 MATH" evidence="1">
    <location>
        <begin position="1"/>
        <end position="82"/>
    </location>
</feature>
<dbReference type="WBParaSite" id="nRc.2.0.1.t23433-RA">
    <property type="protein sequence ID" value="nRc.2.0.1.t23433-RA"/>
    <property type="gene ID" value="nRc.2.0.1.g23433"/>
</dbReference>
<proteinExistence type="predicted"/>
<dbReference type="InterPro" id="IPR049342">
    <property type="entry name" value="TRAF1-6_MATH_dom"/>
</dbReference>
<name>A0A915JAC1_ROMCU</name>
<dbReference type="AlphaFoldDB" id="A0A915JAC1"/>
<reference evidence="3" key="1">
    <citation type="submission" date="2022-11" db="UniProtKB">
        <authorList>
            <consortium name="WormBaseParasite"/>
        </authorList>
    </citation>
    <scope>IDENTIFICATION</scope>
</reference>
<dbReference type="Gene3D" id="2.60.210.10">
    <property type="entry name" value="Apoptosis, Tumor Necrosis Factor Receptor Associated Protein 2, Chain A"/>
    <property type="match status" value="1"/>
</dbReference>
<dbReference type="PANTHER" id="PTHR10131:SF151">
    <property type="entry name" value="TNF RECEPTOR ASSOCIATED FACTOR (TRAF) HOMOLOG"/>
    <property type="match status" value="1"/>
</dbReference>
<evidence type="ECO:0000313" key="2">
    <source>
        <dbReference type="Proteomes" id="UP000887565"/>
    </source>
</evidence>
<sequence>MSLFVCLCRGDYDSLLRWPFQHRVTLTLLDQNRSKPYSQRHHVTYTLKPSLEKEAVPFLGRPSSERNGSFGAQAFCDVAKIASSLDRDDGAGNDATTGQTAPMYVLDDVMYVKVEVDTAGMVKV</sequence>
<accession>A0A915JAC1</accession>
<organism evidence="2 3">
    <name type="scientific">Romanomermis culicivorax</name>
    <name type="common">Nematode worm</name>
    <dbReference type="NCBI Taxonomy" id="13658"/>
    <lineage>
        <taxon>Eukaryota</taxon>
        <taxon>Metazoa</taxon>
        <taxon>Ecdysozoa</taxon>
        <taxon>Nematoda</taxon>
        <taxon>Enoplea</taxon>
        <taxon>Dorylaimia</taxon>
        <taxon>Mermithida</taxon>
        <taxon>Mermithoidea</taxon>
        <taxon>Mermithidae</taxon>
        <taxon>Romanomermis</taxon>
    </lineage>
</organism>
<dbReference type="InterPro" id="IPR008974">
    <property type="entry name" value="TRAF-like"/>
</dbReference>
<dbReference type="SUPFAM" id="SSF49599">
    <property type="entry name" value="TRAF domain-like"/>
    <property type="match status" value="1"/>
</dbReference>
<dbReference type="PANTHER" id="PTHR10131">
    <property type="entry name" value="TNF RECEPTOR ASSOCIATED FACTOR"/>
    <property type="match status" value="1"/>
</dbReference>
<dbReference type="Proteomes" id="UP000887565">
    <property type="component" value="Unplaced"/>
</dbReference>
<protein>
    <submittedName>
        <fullName evidence="3">MATH domain-containing protein</fullName>
    </submittedName>
</protein>
<dbReference type="GO" id="GO:0043122">
    <property type="term" value="P:regulation of canonical NF-kappaB signal transduction"/>
    <property type="evidence" value="ECO:0007669"/>
    <property type="project" value="TreeGrafter"/>
</dbReference>
<dbReference type="Pfam" id="PF21355">
    <property type="entry name" value="TRAF-mep_MATH"/>
    <property type="match status" value="1"/>
</dbReference>